<dbReference type="RefSeq" id="WP_212492101.1">
    <property type="nucleotide sequence ID" value="NZ_JAFCJH010000005.1"/>
</dbReference>
<proteinExistence type="predicted"/>
<keyword evidence="2" id="KW-0732">Signal</keyword>
<evidence type="ECO:0000259" key="3">
    <source>
        <dbReference type="Pfam" id="PF09917"/>
    </source>
</evidence>
<dbReference type="Pfam" id="PF09917">
    <property type="entry name" value="DUF2147"/>
    <property type="match status" value="1"/>
</dbReference>
<dbReference type="PANTHER" id="PTHR36919:SF2">
    <property type="entry name" value="BLL6627 PROTEIN"/>
    <property type="match status" value="1"/>
</dbReference>
<protein>
    <submittedName>
        <fullName evidence="4">DUF2147 domain-containing protein</fullName>
    </submittedName>
</protein>
<dbReference type="PANTHER" id="PTHR36919">
    <property type="entry name" value="BLR1215 PROTEIN"/>
    <property type="match status" value="1"/>
</dbReference>
<feature type="region of interest" description="Disordered" evidence="1">
    <location>
        <begin position="47"/>
        <end position="130"/>
    </location>
</feature>
<feature type="domain" description="DUF2147" evidence="3">
    <location>
        <begin position="162"/>
        <end position="253"/>
    </location>
</feature>
<evidence type="ECO:0000256" key="1">
    <source>
        <dbReference type="SAM" id="MobiDB-lite"/>
    </source>
</evidence>
<dbReference type="InterPro" id="IPR019223">
    <property type="entry name" value="DUF2147"/>
</dbReference>
<dbReference type="Gene3D" id="2.40.128.520">
    <property type="match status" value="1"/>
</dbReference>
<name>A0ABS5FE48_9BRAD</name>
<evidence type="ECO:0000313" key="4">
    <source>
        <dbReference type="EMBL" id="MBR0795065.1"/>
    </source>
</evidence>
<evidence type="ECO:0000313" key="5">
    <source>
        <dbReference type="Proteomes" id="UP001315278"/>
    </source>
</evidence>
<accession>A0ABS5FE48</accession>
<comment type="caution">
    <text evidence="4">The sequence shown here is derived from an EMBL/GenBank/DDBJ whole genome shotgun (WGS) entry which is preliminary data.</text>
</comment>
<feature type="chain" id="PRO_5045050935" evidence="2">
    <location>
        <begin position="20"/>
        <end position="272"/>
    </location>
</feature>
<feature type="signal peptide" evidence="2">
    <location>
        <begin position="1"/>
        <end position="19"/>
    </location>
</feature>
<reference evidence="5" key="1">
    <citation type="journal article" date="2021" name="ISME J.">
        <title>Evolutionary origin and ecological implication of a unique nif island in free-living Bradyrhizobium lineages.</title>
        <authorList>
            <person name="Tao J."/>
        </authorList>
    </citation>
    <scope>NUCLEOTIDE SEQUENCE [LARGE SCALE GENOMIC DNA]</scope>
    <source>
        <strain evidence="5">SZCCT0434</strain>
    </source>
</reference>
<dbReference type="Proteomes" id="UP001315278">
    <property type="component" value="Unassembled WGS sequence"/>
</dbReference>
<gene>
    <name evidence="4" type="ORF">JQ615_06680</name>
</gene>
<organism evidence="4 5">
    <name type="scientific">Bradyrhizobium jicamae</name>
    <dbReference type="NCBI Taxonomy" id="280332"/>
    <lineage>
        <taxon>Bacteria</taxon>
        <taxon>Pseudomonadati</taxon>
        <taxon>Pseudomonadota</taxon>
        <taxon>Alphaproteobacteria</taxon>
        <taxon>Hyphomicrobiales</taxon>
        <taxon>Nitrobacteraceae</taxon>
        <taxon>Bradyrhizobium</taxon>
    </lineage>
</organism>
<evidence type="ECO:0000256" key="2">
    <source>
        <dbReference type="SAM" id="SignalP"/>
    </source>
</evidence>
<sequence length="272" mass="28912">MKRSSLLIALMLLSSSAYAGNGISFSIAGHRIHVNSVRCRSFSCLSVSGQSRRDDGGDCHGSAKSPPPAPAMTGAIPEAPIATRPPESTKPAPVATPPVVAPPASPPPPPRVFSAPAPQPVVAAPPAPPRPAVMPPEPARPAPHVVRVSHETGDEPAEGPVGDWETETGNLVRIRLCGRALCGYTLDRATRDLGESVLINMKRKQDAQWSGSVYSHDSGNIYYGTIELKGIGTLRVEACALGRFYCTGTDWIRASRPPQHMITQRQQVEPRS</sequence>
<keyword evidence="5" id="KW-1185">Reference proteome</keyword>
<dbReference type="EMBL" id="JAFCJH010000005">
    <property type="protein sequence ID" value="MBR0795065.1"/>
    <property type="molecule type" value="Genomic_DNA"/>
</dbReference>
<feature type="compositionally biased region" description="Pro residues" evidence="1">
    <location>
        <begin position="94"/>
        <end position="130"/>
    </location>
</feature>